<dbReference type="STRING" id="52441.SAMN05216302_101322"/>
<accession>A0A1I4BSZ1</accession>
<proteinExistence type="predicted"/>
<name>A0A1I4BSZ1_9PROT</name>
<reference evidence="2" key="1">
    <citation type="submission" date="2016-10" db="EMBL/GenBank/DDBJ databases">
        <authorList>
            <person name="Varghese N."/>
            <person name="Submissions S."/>
        </authorList>
    </citation>
    <scope>NUCLEOTIDE SEQUENCE [LARGE SCALE GENOMIC DNA]</scope>
    <source>
        <strain evidence="2">Nm69</strain>
    </source>
</reference>
<protein>
    <submittedName>
        <fullName evidence="1">TPR repeat-containing protein</fullName>
    </submittedName>
</protein>
<organism evidence="1 2">
    <name type="scientific">Nitrosomonas aestuarii</name>
    <dbReference type="NCBI Taxonomy" id="52441"/>
    <lineage>
        <taxon>Bacteria</taxon>
        <taxon>Pseudomonadati</taxon>
        <taxon>Pseudomonadota</taxon>
        <taxon>Betaproteobacteria</taxon>
        <taxon>Nitrosomonadales</taxon>
        <taxon>Nitrosomonadaceae</taxon>
        <taxon>Nitrosomonas</taxon>
    </lineage>
</organism>
<evidence type="ECO:0000313" key="2">
    <source>
        <dbReference type="Proteomes" id="UP000199533"/>
    </source>
</evidence>
<gene>
    <name evidence="1" type="ORF">SAMN05216302_101322</name>
</gene>
<dbReference type="SUPFAM" id="SSF48452">
    <property type="entry name" value="TPR-like"/>
    <property type="match status" value="1"/>
</dbReference>
<dbReference type="InterPro" id="IPR011990">
    <property type="entry name" value="TPR-like_helical_dom_sf"/>
</dbReference>
<dbReference type="AlphaFoldDB" id="A0A1I4BSZ1"/>
<dbReference type="EMBL" id="FOSP01000013">
    <property type="protein sequence ID" value="SFK71106.1"/>
    <property type="molecule type" value="Genomic_DNA"/>
</dbReference>
<dbReference type="Gene3D" id="1.25.40.10">
    <property type="entry name" value="Tetratricopeptide repeat domain"/>
    <property type="match status" value="1"/>
</dbReference>
<dbReference type="Pfam" id="PF13414">
    <property type="entry name" value="TPR_11"/>
    <property type="match status" value="1"/>
</dbReference>
<sequence length="211" mass="23986">MNIQKIKFLSIAVGLIFLLNAKILFASSICGDLWHPNGPFDYTDPNIAHTLKMVEAHHFTRQVEQLIGGESTAFIGGDLAFILAVFPNHHRALNAMSRLSLRDKTPKPEGARYSALCYFDRAVRFKPNDAMVRSIYSNHLLRINKVDLALEQLLFAVDIEPENPTIHYNLGLLYLKKKDYDKAVYFAKKAYAQNFPLPGLKKQLIALGKWR</sequence>
<keyword evidence="2" id="KW-1185">Reference proteome</keyword>
<evidence type="ECO:0000313" key="1">
    <source>
        <dbReference type="EMBL" id="SFK71106.1"/>
    </source>
</evidence>
<dbReference type="Proteomes" id="UP000199533">
    <property type="component" value="Unassembled WGS sequence"/>
</dbReference>
<dbReference type="RefSeq" id="WP_244531852.1">
    <property type="nucleotide sequence ID" value="NZ_FOSP01000013.1"/>
</dbReference>